<name>A0ACC1MYE6_9HYPO</name>
<comment type="caution">
    <text evidence="1">The sequence shown here is derived from an EMBL/GenBank/DDBJ whole genome shotgun (WGS) entry which is preliminary data.</text>
</comment>
<evidence type="ECO:0000313" key="1">
    <source>
        <dbReference type="EMBL" id="KAJ2972015.1"/>
    </source>
</evidence>
<gene>
    <name evidence="1" type="ORF">NQ176_g7400</name>
</gene>
<reference evidence="1" key="1">
    <citation type="submission" date="2022-08" db="EMBL/GenBank/DDBJ databases">
        <title>Genome Sequence of Lecanicillium fungicola.</title>
        <authorList>
            <person name="Buettner E."/>
        </authorList>
    </citation>
    <scope>NUCLEOTIDE SEQUENCE</scope>
    <source>
        <strain evidence="1">Babe33</strain>
    </source>
</reference>
<dbReference type="EMBL" id="JANJQO010001228">
    <property type="protein sequence ID" value="KAJ2972015.1"/>
    <property type="molecule type" value="Genomic_DNA"/>
</dbReference>
<evidence type="ECO:0000313" key="2">
    <source>
        <dbReference type="Proteomes" id="UP001143910"/>
    </source>
</evidence>
<proteinExistence type="predicted"/>
<dbReference type="Proteomes" id="UP001143910">
    <property type="component" value="Unassembled WGS sequence"/>
</dbReference>
<sequence length="214" mass="23201">MTTSRRYTFDASLAGLDISKAAYLAANPHVARLMAAAMVFRQPNSTATSTSASAAQTLLLCRAFGDSYPMKWEISGGSVDAGDSSILDAIARELWEETGLVVRHMSSPVLIVPAEGEARYALSDDMRCGLGIKPDEEDVGINADGLSVTFLETGEIWAKPTAIVEVDTTDGVVLREDEHVDWAWATEEDVLKGEVVGQDGCRKRMDFKEKKRGI</sequence>
<accession>A0ACC1MYE6</accession>
<protein>
    <submittedName>
        <fullName evidence="1">Uncharacterized protein</fullName>
    </submittedName>
</protein>
<organism evidence="1 2">
    <name type="scientific">Zarea fungicola</name>
    <dbReference type="NCBI Taxonomy" id="93591"/>
    <lineage>
        <taxon>Eukaryota</taxon>
        <taxon>Fungi</taxon>
        <taxon>Dikarya</taxon>
        <taxon>Ascomycota</taxon>
        <taxon>Pezizomycotina</taxon>
        <taxon>Sordariomycetes</taxon>
        <taxon>Hypocreomycetidae</taxon>
        <taxon>Hypocreales</taxon>
        <taxon>Cordycipitaceae</taxon>
        <taxon>Zarea</taxon>
    </lineage>
</organism>
<keyword evidence="2" id="KW-1185">Reference proteome</keyword>